<dbReference type="Proteomes" id="UP000294881">
    <property type="component" value="Unassembled WGS sequence"/>
</dbReference>
<proteinExistence type="predicted"/>
<reference evidence="1 2" key="1">
    <citation type="submission" date="2019-03" db="EMBL/GenBank/DDBJ databases">
        <title>Genomic Encyclopedia of Type Strains, Phase IV (KMG-IV): sequencing the most valuable type-strain genomes for metagenomic binning, comparative biology and taxonomic classification.</title>
        <authorList>
            <person name="Goeker M."/>
        </authorList>
    </citation>
    <scope>NUCLEOTIDE SEQUENCE [LARGE SCALE GENOMIC DNA]</scope>
    <source>
        <strain evidence="1 2">DSM 22958</strain>
    </source>
</reference>
<evidence type="ECO:0000313" key="1">
    <source>
        <dbReference type="EMBL" id="TCO11771.1"/>
    </source>
</evidence>
<dbReference type="EMBL" id="SLWL01000011">
    <property type="protein sequence ID" value="TCO11771.1"/>
    <property type="molecule type" value="Genomic_DNA"/>
</dbReference>
<sequence>MSHDRAFLLTQRKFVGLMALECVFLKASEPVSRLAPVWFKRAFAWRVTKKYHPENEPIPLPWRPMAIRETEPFPDRGSCKGEQPC</sequence>
<dbReference type="AlphaFoldDB" id="A0A4R2GQH9"/>
<organism evidence="1 2">
    <name type="scientific">Camelimonas lactis</name>
    <dbReference type="NCBI Taxonomy" id="659006"/>
    <lineage>
        <taxon>Bacteria</taxon>
        <taxon>Pseudomonadati</taxon>
        <taxon>Pseudomonadota</taxon>
        <taxon>Alphaproteobacteria</taxon>
        <taxon>Hyphomicrobiales</taxon>
        <taxon>Chelatococcaceae</taxon>
        <taxon>Camelimonas</taxon>
    </lineage>
</organism>
<keyword evidence="2" id="KW-1185">Reference proteome</keyword>
<accession>A0A4R2GQH9</accession>
<gene>
    <name evidence="1" type="ORF">EV666_11146</name>
</gene>
<comment type="caution">
    <text evidence="1">The sequence shown here is derived from an EMBL/GenBank/DDBJ whole genome shotgun (WGS) entry which is preliminary data.</text>
</comment>
<protein>
    <submittedName>
        <fullName evidence="1">Uncharacterized protein</fullName>
    </submittedName>
</protein>
<name>A0A4R2GQH9_9HYPH</name>
<evidence type="ECO:0000313" key="2">
    <source>
        <dbReference type="Proteomes" id="UP000294881"/>
    </source>
</evidence>